<protein>
    <submittedName>
        <fullName evidence="2">Uncharacterized protein</fullName>
    </submittedName>
</protein>
<comment type="caution">
    <text evidence="2">The sequence shown here is derived from an EMBL/GenBank/DDBJ whole genome shotgun (WGS) entry which is preliminary data.</text>
</comment>
<dbReference type="PROSITE" id="PS50231">
    <property type="entry name" value="RICIN_B_LECTIN"/>
    <property type="match status" value="1"/>
</dbReference>
<organism evidence="2 3">
    <name type="scientific">Streptomyces kasugaensis</name>
    <dbReference type="NCBI Taxonomy" id="1946"/>
    <lineage>
        <taxon>Bacteria</taxon>
        <taxon>Bacillati</taxon>
        <taxon>Actinomycetota</taxon>
        <taxon>Actinomycetes</taxon>
        <taxon>Kitasatosporales</taxon>
        <taxon>Streptomycetaceae</taxon>
        <taxon>Streptomyces</taxon>
    </lineage>
</organism>
<proteinExistence type="predicted"/>
<dbReference type="SUPFAM" id="SSF50370">
    <property type="entry name" value="Ricin B-like lectins"/>
    <property type="match status" value="1"/>
</dbReference>
<sequence length="210" mass="22923">MRRVFRAKTVTRAVVLGAAVAALVAATGVAPAGASGPRELRKDVVTDVSDVFLIGREAGMRWETYGGGTSVGTEVTANRRDFEDHHFTWELIDVQPGADWMIRHLASEKCVRVASTDLKARATLQECASGDDNQRFRFENDPATVRGTDRPNWPHDDNAGIMIKPVGDLSKALTLENHGDSTWTFLELNRAVASTSQLWRVIPNAVPPSA</sequence>
<gene>
    <name evidence="2" type="ORF">EYS09_33570</name>
</gene>
<keyword evidence="3" id="KW-1185">Reference proteome</keyword>
<dbReference type="Proteomes" id="UP000292452">
    <property type="component" value="Unassembled WGS sequence"/>
</dbReference>
<evidence type="ECO:0000313" key="2">
    <source>
        <dbReference type="EMBL" id="TBO55382.1"/>
    </source>
</evidence>
<accession>A0A4Q9HKX9</accession>
<evidence type="ECO:0000313" key="3">
    <source>
        <dbReference type="Proteomes" id="UP000292452"/>
    </source>
</evidence>
<dbReference type="CDD" id="cd00161">
    <property type="entry name" value="beta-trefoil_Ricin-like"/>
    <property type="match status" value="1"/>
</dbReference>
<dbReference type="AlphaFoldDB" id="A0A4Q9HKX9"/>
<feature type="chain" id="PRO_5039181299" evidence="1">
    <location>
        <begin position="33"/>
        <end position="210"/>
    </location>
</feature>
<feature type="signal peptide" evidence="1">
    <location>
        <begin position="1"/>
        <end position="32"/>
    </location>
</feature>
<name>A0A4Q9HKX9_STRKA</name>
<dbReference type="Gene3D" id="2.80.10.50">
    <property type="match status" value="1"/>
</dbReference>
<dbReference type="InterPro" id="IPR035992">
    <property type="entry name" value="Ricin_B-like_lectins"/>
</dbReference>
<dbReference type="EMBL" id="SIXH01000526">
    <property type="protein sequence ID" value="TBO55382.1"/>
    <property type="molecule type" value="Genomic_DNA"/>
</dbReference>
<evidence type="ECO:0000256" key="1">
    <source>
        <dbReference type="SAM" id="SignalP"/>
    </source>
</evidence>
<keyword evidence="1" id="KW-0732">Signal</keyword>
<dbReference type="RefSeq" id="WP_131126049.1">
    <property type="nucleotide sequence ID" value="NZ_SIXH01000526.1"/>
</dbReference>
<reference evidence="2 3" key="1">
    <citation type="submission" date="2019-02" db="EMBL/GenBank/DDBJ databases">
        <title>Draft Genome Sequence of Streptomyces sp. AM-2504, identified by 16S rRNA comparative analysis as a Streptomyces Kasugaensis strain.</title>
        <authorList>
            <person name="Napolioni V."/>
            <person name="Giuliodori A.M."/>
            <person name="Spurio R."/>
            <person name="Fabbretti A."/>
        </authorList>
    </citation>
    <scope>NUCLEOTIDE SEQUENCE [LARGE SCALE GENOMIC DNA]</scope>
    <source>
        <strain evidence="2 3">AM-2504</strain>
    </source>
</reference>